<keyword evidence="2" id="KW-1185">Reference proteome</keyword>
<organism evidence="1 2">
    <name type="scientific">Desulfocicer vacuolatum DSM 3385</name>
    <dbReference type="NCBI Taxonomy" id="1121400"/>
    <lineage>
        <taxon>Bacteria</taxon>
        <taxon>Pseudomonadati</taxon>
        <taxon>Thermodesulfobacteriota</taxon>
        <taxon>Desulfobacteria</taxon>
        <taxon>Desulfobacterales</taxon>
        <taxon>Desulfobacteraceae</taxon>
        <taxon>Desulfocicer</taxon>
    </lineage>
</organism>
<evidence type="ECO:0000313" key="2">
    <source>
        <dbReference type="Proteomes" id="UP000192418"/>
    </source>
</evidence>
<gene>
    <name evidence="1" type="ORF">SAMN02746065_110111</name>
</gene>
<dbReference type="STRING" id="1121400.SAMN02746065_110111"/>
<reference evidence="1 2" key="1">
    <citation type="submission" date="2017-04" db="EMBL/GenBank/DDBJ databases">
        <authorList>
            <person name="Afonso C.L."/>
            <person name="Miller P.J."/>
            <person name="Scott M.A."/>
            <person name="Spackman E."/>
            <person name="Goraichik I."/>
            <person name="Dimitrov K.M."/>
            <person name="Suarez D.L."/>
            <person name="Swayne D.E."/>
        </authorList>
    </citation>
    <scope>NUCLEOTIDE SEQUENCE [LARGE SCALE GENOMIC DNA]</scope>
    <source>
        <strain evidence="1 2">DSM 3385</strain>
    </source>
</reference>
<dbReference type="Proteomes" id="UP000192418">
    <property type="component" value="Unassembled WGS sequence"/>
</dbReference>
<protein>
    <submittedName>
        <fullName evidence="1">Uncharacterized protein</fullName>
    </submittedName>
</protein>
<dbReference type="OrthoDB" id="5422828at2"/>
<dbReference type="RefSeq" id="WP_084069317.1">
    <property type="nucleotide sequence ID" value="NZ_FWXY01000010.1"/>
</dbReference>
<name>A0A1W2C3I7_9BACT</name>
<dbReference type="EMBL" id="FWXY01000010">
    <property type="protein sequence ID" value="SMC79661.1"/>
    <property type="molecule type" value="Genomic_DNA"/>
</dbReference>
<evidence type="ECO:0000313" key="1">
    <source>
        <dbReference type="EMBL" id="SMC79661.1"/>
    </source>
</evidence>
<proteinExistence type="predicted"/>
<dbReference type="AlphaFoldDB" id="A0A1W2C3I7"/>
<accession>A0A1W2C3I7</accession>
<sequence length="61" mass="6895">MGTLQVQGEKLRKAVQWVSDEKKKNPGISDISLVDQAAVQFDLTPEDSEFLARFIKSSREE</sequence>